<dbReference type="HOGENOM" id="CLU_1850987_0_0_9"/>
<dbReference type="Pfam" id="PF02502">
    <property type="entry name" value="LacAB_rpiB"/>
    <property type="match status" value="1"/>
</dbReference>
<organism evidence="3 4">
    <name type="scientific">Anaeroglobus geminatus F0357</name>
    <dbReference type="NCBI Taxonomy" id="861450"/>
    <lineage>
        <taxon>Bacteria</taxon>
        <taxon>Bacillati</taxon>
        <taxon>Bacillota</taxon>
        <taxon>Negativicutes</taxon>
        <taxon>Veillonellales</taxon>
        <taxon>Veillonellaceae</taxon>
        <taxon>Anaeroglobus</taxon>
    </lineage>
</organism>
<dbReference type="SUPFAM" id="SSF89623">
    <property type="entry name" value="Ribose/Galactose isomerase RpiB/AlsB"/>
    <property type="match status" value="1"/>
</dbReference>
<dbReference type="Proteomes" id="UP000005481">
    <property type="component" value="Unassembled WGS sequence"/>
</dbReference>
<dbReference type="AlphaFoldDB" id="G9YI09"/>
<keyword evidence="2 3" id="KW-0413">Isomerase</keyword>
<comment type="similarity">
    <text evidence="1">Belongs to the LacAB/RpiB family.</text>
</comment>
<evidence type="ECO:0000313" key="3">
    <source>
        <dbReference type="EMBL" id="EHM40271.1"/>
    </source>
</evidence>
<evidence type="ECO:0000313" key="4">
    <source>
        <dbReference type="Proteomes" id="UP000005481"/>
    </source>
</evidence>
<dbReference type="InterPro" id="IPR051812">
    <property type="entry name" value="SPI_LacAB/RpiB"/>
</dbReference>
<protein>
    <submittedName>
        <fullName evidence="3">Sugar-phosphate isomerase, RpiB/LacA/LacB family</fullName>
    </submittedName>
</protein>
<proteinExistence type="inferred from homology"/>
<reference evidence="3 4" key="1">
    <citation type="submission" date="2011-08" db="EMBL/GenBank/DDBJ databases">
        <authorList>
            <person name="Weinstock G."/>
            <person name="Sodergren E."/>
            <person name="Clifton S."/>
            <person name="Fulton L."/>
            <person name="Fulton B."/>
            <person name="Courtney L."/>
            <person name="Fronick C."/>
            <person name="Harrison M."/>
            <person name="Strong C."/>
            <person name="Farmer C."/>
            <person name="Delahaunty K."/>
            <person name="Markovic C."/>
            <person name="Hall O."/>
            <person name="Minx P."/>
            <person name="Tomlinson C."/>
            <person name="Mitreva M."/>
            <person name="Hou S."/>
            <person name="Chen J."/>
            <person name="Wollam A."/>
            <person name="Pepin K.H."/>
            <person name="Johnson M."/>
            <person name="Bhonagiri V."/>
            <person name="Zhang X."/>
            <person name="Suruliraj S."/>
            <person name="Warren W."/>
            <person name="Chinwalla A."/>
            <person name="Mardis E.R."/>
            <person name="Wilson R.K."/>
        </authorList>
    </citation>
    <scope>NUCLEOTIDE SEQUENCE [LARGE SCALE GENOMIC DNA]</scope>
    <source>
        <strain evidence="3 4">F0357</strain>
    </source>
</reference>
<name>G9YI09_9FIRM</name>
<dbReference type="Gene3D" id="3.40.1400.10">
    <property type="entry name" value="Sugar-phosphate isomerase, RpiB/LacA/LacB"/>
    <property type="match status" value="1"/>
</dbReference>
<dbReference type="InterPro" id="IPR036569">
    <property type="entry name" value="RpiB_LacA_LacB_sf"/>
</dbReference>
<dbReference type="EMBL" id="AGCJ01000052">
    <property type="protein sequence ID" value="EHM40271.1"/>
    <property type="molecule type" value="Genomic_DNA"/>
</dbReference>
<dbReference type="GO" id="GO:0005975">
    <property type="term" value="P:carbohydrate metabolic process"/>
    <property type="evidence" value="ECO:0007669"/>
    <property type="project" value="InterPro"/>
</dbReference>
<dbReference type="PANTHER" id="PTHR43732">
    <property type="entry name" value="RIBOSE 5-PHOSPHATE ISOMERASE-RELATED"/>
    <property type="match status" value="1"/>
</dbReference>
<dbReference type="GO" id="GO:0016861">
    <property type="term" value="F:intramolecular oxidoreductase activity, interconverting aldoses and ketoses"/>
    <property type="evidence" value="ECO:0007669"/>
    <property type="project" value="UniProtKB-ARBA"/>
</dbReference>
<dbReference type="NCBIfam" id="TIGR00689">
    <property type="entry name" value="rpiB_lacA_lacB"/>
    <property type="match status" value="1"/>
</dbReference>
<keyword evidence="4" id="KW-1185">Reference proteome</keyword>
<evidence type="ECO:0000256" key="1">
    <source>
        <dbReference type="ARBA" id="ARBA00008754"/>
    </source>
</evidence>
<dbReference type="PANTHER" id="PTHR43732:SF1">
    <property type="entry name" value="RIBOSE 5-PHOSPHATE ISOMERASE"/>
    <property type="match status" value="1"/>
</dbReference>
<dbReference type="InterPro" id="IPR003500">
    <property type="entry name" value="RpiB_LacA_LacB"/>
</dbReference>
<gene>
    <name evidence="3" type="ORF">HMPREF0080_01293</name>
</gene>
<evidence type="ECO:0000256" key="2">
    <source>
        <dbReference type="ARBA" id="ARBA00023235"/>
    </source>
</evidence>
<sequence length="138" mass="15074">MKLVIAADHGGFRLKEDIKQYLAEEGIEFTDYGTHTPERCDYPLIAEKAARAVAAGTFDRGILVCGTGIGIGIAANKIHGIRAALCQTRSRRNTAAVTMTRTFSPWVNALSDRVLPRRSSTCSSIRDLTEGIMKYVSI</sequence>
<accession>G9YI09</accession>
<dbReference type="eggNOG" id="COG0698">
    <property type="taxonomic scope" value="Bacteria"/>
</dbReference>
<dbReference type="STRING" id="861450.HMPREF0080_01293"/>
<dbReference type="PATRIC" id="fig|861450.3.peg.1207"/>
<comment type="caution">
    <text evidence="3">The sequence shown here is derived from an EMBL/GenBank/DDBJ whole genome shotgun (WGS) entry which is preliminary data.</text>
</comment>